<protein>
    <recommendedName>
        <fullName evidence="3">DUF4177 domain-containing protein</fullName>
    </recommendedName>
</protein>
<dbReference type="EMBL" id="BAABKN010000009">
    <property type="protein sequence ID" value="GAA4731087.1"/>
    <property type="molecule type" value="Genomic_DNA"/>
</dbReference>
<organism evidence="1 2">
    <name type="scientific">Nocardioides endophyticus</name>
    <dbReference type="NCBI Taxonomy" id="1353775"/>
    <lineage>
        <taxon>Bacteria</taxon>
        <taxon>Bacillati</taxon>
        <taxon>Actinomycetota</taxon>
        <taxon>Actinomycetes</taxon>
        <taxon>Propionibacteriales</taxon>
        <taxon>Nocardioidaceae</taxon>
        <taxon>Nocardioides</taxon>
    </lineage>
</organism>
<evidence type="ECO:0000313" key="1">
    <source>
        <dbReference type="EMBL" id="GAA4731087.1"/>
    </source>
</evidence>
<evidence type="ECO:0008006" key="3">
    <source>
        <dbReference type="Google" id="ProtNLM"/>
    </source>
</evidence>
<reference evidence="2" key="1">
    <citation type="journal article" date="2019" name="Int. J. Syst. Evol. Microbiol.">
        <title>The Global Catalogue of Microorganisms (GCM) 10K type strain sequencing project: providing services to taxonomists for standard genome sequencing and annotation.</title>
        <authorList>
            <consortium name="The Broad Institute Genomics Platform"/>
            <consortium name="The Broad Institute Genome Sequencing Center for Infectious Disease"/>
            <person name="Wu L."/>
            <person name="Ma J."/>
        </authorList>
    </citation>
    <scope>NUCLEOTIDE SEQUENCE [LARGE SCALE GENOMIC DNA]</scope>
    <source>
        <strain evidence="2">JCM 18532</strain>
    </source>
</reference>
<name>A0ABP8YKH3_9ACTN</name>
<keyword evidence="2" id="KW-1185">Reference proteome</keyword>
<dbReference type="Proteomes" id="UP001499882">
    <property type="component" value="Unassembled WGS sequence"/>
</dbReference>
<gene>
    <name evidence="1" type="ORF">GCM10023350_13020</name>
</gene>
<proteinExistence type="predicted"/>
<dbReference type="RefSeq" id="WP_345525897.1">
    <property type="nucleotide sequence ID" value="NZ_BAABKN010000009.1"/>
</dbReference>
<comment type="caution">
    <text evidence="1">The sequence shown here is derived from an EMBL/GenBank/DDBJ whole genome shotgun (WGS) entry which is preliminary data.</text>
</comment>
<sequence length="57" mass="6885">MGYVVIEHKYPEQDYEDMMNMHLSKGYRLVQVVQGFTTADGDKTVYWKPRYVFFKED</sequence>
<accession>A0ABP8YKH3</accession>
<evidence type="ECO:0000313" key="2">
    <source>
        <dbReference type="Proteomes" id="UP001499882"/>
    </source>
</evidence>